<evidence type="ECO:0000313" key="2">
    <source>
        <dbReference type="Proteomes" id="UP000245086"/>
    </source>
</evidence>
<keyword evidence="2" id="KW-1185">Reference proteome</keyword>
<dbReference type="EMBL" id="BFBR01000013">
    <property type="protein sequence ID" value="GBF59387.1"/>
    <property type="molecule type" value="Genomic_DNA"/>
</dbReference>
<sequence>MSEGVDLQIGATLEHVPASIRTTLKAADWNREVDLQPHFVEAARRWAANMLMLSDQDRAVDGIFKDAGRFVAAMCAVSMRADGVTLAKLKALCARFGLLSAGRARAVLLFLRYLGYVDVWGQKSANGTTYYRVNPTFVAAWRLQLEAIYTALEVIDPRAGRVLEHLDDDRIFDAICEFQIDELALDVDALNRFPEITQIFVNRAAGSQVLWYLLSYHRDRVFPSPKPVPVNPVILSERFHVSAVHIRRILSAAVEAGLIAWVDDDHLTLTAKAQSELNYFYGEQMSCLLRTAYRTLALLD</sequence>
<name>A0A2P2EEA8_9PROT</name>
<dbReference type="RefSeq" id="WP_108986271.1">
    <property type="nucleotide sequence ID" value="NZ_BFBR01000013.1"/>
</dbReference>
<protein>
    <submittedName>
        <fullName evidence="1">Uncharacterized protein</fullName>
    </submittedName>
</protein>
<dbReference type="OrthoDB" id="7550533at2"/>
<gene>
    <name evidence="1" type="ORF">PbB2_03084</name>
</gene>
<dbReference type="Proteomes" id="UP000245086">
    <property type="component" value="Unassembled WGS sequence"/>
</dbReference>
<dbReference type="AlphaFoldDB" id="A0A2P2EEA8"/>
<proteinExistence type="predicted"/>
<organism evidence="1 2">
    <name type="scientific">Candidatus Phycosocius bacilliformis</name>
    <dbReference type="NCBI Taxonomy" id="1445552"/>
    <lineage>
        <taxon>Bacteria</taxon>
        <taxon>Pseudomonadati</taxon>
        <taxon>Pseudomonadota</taxon>
        <taxon>Alphaproteobacteria</taxon>
        <taxon>Caulobacterales</taxon>
        <taxon>Caulobacterales incertae sedis</taxon>
        <taxon>Candidatus Phycosocius</taxon>
    </lineage>
</organism>
<evidence type="ECO:0000313" key="1">
    <source>
        <dbReference type="EMBL" id="GBF59387.1"/>
    </source>
</evidence>
<reference evidence="1 2" key="1">
    <citation type="journal article" date="2018" name="Genome Announc.">
        <title>Draft Genome Sequence of "Candidatus Phycosocius bacilliformis," an Alphaproteobacterial Ectosymbiont of the Hydrocarbon-Producing Green Alga Botryococcus braunii.</title>
        <authorList>
            <person name="Tanabe Y."/>
            <person name="Yamaguchi H."/>
            <person name="Watanabe M.M."/>
        </authorList>
    </citation>
    <scope>NUCLEOTIDE SEQUENCE [LARGE SCALE GENOMIC DNA]</scope>
    <source>
        <strain evidence="1 2">BOTRYCO-2</strain>
    </source>
</reference>
<comment type="caution">
    <text evidence="1">The sequence shown here is derived from an EMBL/GenBank/DDBJ whole genome shotgun (WGS) entry which is preliminary data.</text>
</comment>
<accession>A0A2P2EEA8</accession>